<accession>A0A3N4UYG7</accession>
<evidence type="ECO:0000256" key="4">
    <source>
        <dbReference type="ARBA" id="ARBA00022741"/>
    </source>
</evidence>
<keyword evidence="2 7" id="KW-0436">Ligase</keyword>
<reference evidence="10 11" key="1">
    <citation type="submission" date="2018-11" db="EMBL/GenBank/DDBJ databases">
        <title>Genomic Encyclopedia of Type Strains, Phase IV (KMG-IV): sequencing the most valuable type-strain genomes for metagenomic binning, comparative biology and taxonomic classification.</title>
        <authorList>
            <person name="Goeker M."/>
        </authorList>
    </citation>
    <scope>NUCLEOTIDE SEQUENCE [LARGE SCALE GENOMIC DNA]</scope>
    <source>
        <strain evidence="10 11">DSM 101684</strain>
    </source>
</reference>
<feature type="domain" description="tRNA(Ile)-lysidine/2-thiocytidine synthase N-terminal" evidence="8">
    <location>
        <begin position="20"/>
        <end position="199"/>
    </location>
</feature>
<dbReference type="Gene3D" id="3.40.50.620">
    <property type="entry name" value="HUPs"/>
    <property type="match status" value="1"/>
</dbReference>
<comment type="subcellular location">
    <subcellularLocation>
        <location evidence="7">Cytoplasm</location>
    </subcellularLocation>
</comment>
<evidence type="ECO:0000313" key="11">
    <source>
        <dbReference type="Proteomes" id="UP000272193"/>
    </source>
</evidence>
<evidence type="ECO:0000313" key="10">
    <source>
        <dbReference type="EMBL" id="RPE72661.1"/>
    </source>
</evidence>
<dbReference type="NCBIfam" id="TIGR02432">
    <property type="entry name" value="lysidine_TilS_N"/>
    <property type="match status" value="1"/>
</dbReference>
<dbReference type="GO" id="GO:0005737">
    <property type="term" value="C:cytoplasm"/>
    <property type="evidence" value="ECO:0007669"/>
    <property type="project" value="UniProtKB-SubCell"/>
</dbReference>
<comment type="catalytic activity">
    <reaction evidence="6 7">
        <text>cytidine(34) in tRNA(Ile2) + L-lysine + ATP = lysidine(34) in tRNA(Ile2) + AMP + diphosphate + H(+)</text>
        <dbReference type="Rhea" id="RHEA:43744"/>
        <dbReference type="Rhea" id="RHEA-COMP:10625"/>
        <dbReference type="Rhea" id="RHEA-COMP:10670"/>
        <dbReference type="ChEBI" id="CHEBI:15378"/>
        <dbReference type="ChEBI" id="CHEBI:30616"/>
        <dbReference type="ChEBI" id="CHEBI:32551"/>
        <dbReference type="ChEBI" id="CHEBI:33019"/>
        <dbReference type="ChEBI" id="CHEBI:82748"/>
        <dbReference type="ChEBI" id="CHEBI:83665"/>
        <dbReference type="ChEBI" id="CHEBI:456215"/>
        <dbReference type="EC" id="6.3.4.19"/>
    </reaction>
</comment>
<comment type="function">
    <text evidence="7">Ligates lysine onto the cytidine present at position 34 of the AUA codon-specific tRNA(Ile) that contains the anticodon CAU, in an ATP-dependent manner. Cytidine is converted to lysidine, thus changing the amino acid specificity of the tRNA from methionine to isoleucine.</text>
</comment>
<protein>
    <recommendedName>
        <fullName evidence="7">tRNA(Ile)-lysidine synthase</fullName>
        <ecNumber evidence="7">6.3.4.19</ecNumber>
    </recommendedName>
    <alternativeName>
        <fullName evidence="7">tRNA(Ile)-2-lysyl-cytidine synthase</fullName>
    </alternativeName>
    <alternativeName>
        <fullName evidence="7">tRNA(Ile)-lysidine synthetase</fullName>
    </alternativeName>
</protein>
<comment type="domain">
    <text evidence="7">The N-terminal region contains the highly conserved SGGXDS motif, predicted to be a P-loop motif involved in ATP binding.</text>
</comment>
<dbReference type="PANTHER" id="PTHR43033:SF1">
    <property type="entry name" value="TRNA(ILE)-LYSIDINE SYNTHASE-RELATED"/>
    <property type="match status" value="1"/>
</dbReference>
<evidence type="ECO:0000256" key="3">
    <source>
        <dbReference type="ARBA" id="ARBA00022694"/>
    </source>
</evidence>
<dbReference type="AlphaFoldDB" id="A0A3N4UYG7"/>
<keyword evidence="1 7" id="KW-0963">Cytoplasm</keyword>
<dbReference type="Pfam" id="PF09179">
    <property type="entry name" value="TilS"/>
    <property type="match status" value="1"/>
</dbReference>
<organism evidence="10 11">
    <name type="scientific">Tibeticola sediminis</name>
    <dbReference type="NCBI Taxonomy" id="1917811"/>
    <lineage>
        <taxon>Bacteria</taxon>
        <taxon>Pseudomonadati</taxon>
        <taxon>Pseudomonadota</taxon>
        <taxon>Betaproteobacteria</taxon>
        <taxon>Burkholderiales</taxon>
        <taxon>Comamonadaceae</taxon>
        <taxon>Tibeticola</taxon>
    </lineage>
</organism>
<dbReference type="InterPro" id="IPR012094">
    <property type="entry name" value="tRNA_Ile_lys_synt"/>
</dbReference>
<evidence type="ECO:0000256" key="5">
    <source>
        <dbReference type="ARBA" id="ARBA00022840"/>
    </source>
</evidence>
<feature type="domain" description="tRNA(Ile)-lysidine synthase substrate-binding" evidence="9">
    <location>
        <begin position="247"/>
        <end position="311"/>
    </location>
</feature>
<dbReference type="InterPro" id="IPR011063">
    <property type="entry name" value="TilS/TtcA_N"/>
</dbReference>
<dbReference type="Gene3D" id="1.20.59.20">
    <property type="match status" value="1"/>
</dbReference>
<comment type="caution">
    <text evidence="10">The sequence shown here is derived from an EMBL/GenBank/DDBJ whole genome shotgun (WGS) entry which is preliminary data.</text>
</comment>
<dbReference type="PANTHER" id="PTHR43033">
    <property type="entry name" value="TRNA(ILE)-LYSIDINE SYNTHASE-RELATED"/>
    <property type="match status" value="1"/>
</dbReference>
<dbReference type="EMBL" id="RKQL01000001">
    <property type="protein sequence ID" value="RPE72661.1"/>
    <property type="molecule type" value="Genomic_DNA"/>
</dbReference>
<keyword evidence="3 7" id="KW-0819">tRNA processing</keyword>
<evidence type="ECO:0000256" key="6">
    <source>
        <dbReference type="ARBA" id="ARBA00048539"/>
    </source>
</evidence>
<keyword evidence="4 7" id="KW-0547">Nucleotide-binding</keyword>
<evidence type="ECO:0000259" key="8">
    <source>
        <dbReference type="Pfam" id="PF01171"/>
    </source>
</evidence>
<dbReference type="GO" id="GO:0005524">
    <property type="term" value="F:ATP binding"/>
    <property type="evidence" value="ECO:0007669"/>
    <property type="project" value="UniProtKB-UniRule"/>
</dbReference>
<dbReference type="EC" id="6.3.4.19" evidence="7"/>
<keyword evidence="5 7" id="KW-0067">ATP-binding</keyword>
<keyword evidence="11" id="KW-1185">Reference proteome</keyword>
<dbReference type="InterPro" id="IPR015262">
    <property type="entry name" value="tRNA_Ile_lys_synt_subst-bd"/>
</dbReference>
<dbReference type="SUPFAM" id="SSF82829">
    <property type="entry name" value="MesJ substrate recognition domain-like"/>
    <property type="match status" value="1"/>
</dbReference>
<dbReference type="CDD" id="cd01992">
    <property type="entry name" value="TilS_N"/>
    <property type="match status" value="1"/>
</dbReference>
<comment type="similarity">
    <text evidence="7">Belongs to the tRNA(Ile)-lysidine synthase family.</text>
</comment>
<evidence type="ECO:0000256" key="1">
    <source>
        <dbReference type="ARBA" id="ARBA00022490"/>
    </source>
</evidence>
<dbReference type="GO" id="GO:0006400">
    <property type="term" value="P:tRNA modification"/>
    <property type="evidence" value="ECO:0007669"/>
    <property type="project" value="UniProtKB-UniRule"/>
</dbReference>
<dbReference type="Pfam" id="PF01171">
    <property type="entry name" value="ATP_bind_3"/>
    <property type="match status" value="1"/>
</dbReference>
<dbReference type="HAMAP" id="MF_01161">
    <property type="entry name" value="tRNA_Ile_lys_synt"/>
    <property type="match status" value="1"/>
</dbReference>
<dbReference type="InterPro" id="IPR014729">
    <property type="entry name" value="Rossmann-like_a/b/a_fold"/>
</dbReference>
<sequence length="319" mass="35170">MMNTAVDVALARFQPRLPLAVAYSGGADSTALLLACAQRWPGRVHAIHVHHGLQPAADAFEQACRAFCAQIGVPLSVGRVDARHRCGESPEDAARRARYEEIRRIAGAIRSPDAIEDIALAHHADDQVETLLIALSRGAGLPGLAAMPAVAERSGLRWHRPLLEVPAGAIREWLRCRGVRWIEDPTNADPQYLRNRLRATVLPALDASLPQFRALFARSARHAAEAQGLLEELAREDLERVGDPPALAALRLLSEPRRRNLLRFWLRTRHGTTPTAAQLSELSRQIAHCSTRGHGLRIRVGRGLAERRGDCLVWMPEES</sequence>
<proteinExistence type="inferred from homology"/>
<evidence type="ECO:0000256" key="2">
    <source>
        <dbReference type="ARBA" id="ARBA00022598"/>
    </source>
</evidence>
<evidence type="ECO:0000256" key="7">
    <source>
        <dbReference type="HAMAP-Rule" id="MF_01161"/>
    </source>
</evidence>
<dbReference type="Proteomes" id="UP000272193">
    <property type="component" value="Unassembled WGS sequence"/>
</dbReference>
<dbReference type="GO" id="GO:0032267">
    <property type="term" value="F:tRNA(Ile)-lysidine synthase activity"/>
    <property type="evidence" value="ECO:0007669"/>
    <property type="project" value="UniProtKB-EC"/>
</dbReference>
<gene>
    <name evidence="7" type="primary">tilS</name>
    <name evidence="10" type="ORF">EDC62_0363</name>
</gene>
<evidence type="ECO:0000259" key="9">
    <source>
        <dbReference type="Pfam" id="PF09179"/>
    </source>
</evidence>
<feature type="binding site" evidence="7">
    <location>
        <begin position="24"/>
        <end position="29"/>
    </location>
    <ligand>
        <name>ATP</name>
        <dbReference type="ChEBI" id="CHEBI:30616"/>
    </ligand>
</feature>
<dbReference type="InterPro" id="IPR012795">
    <property type="entry name" value="tRNA_Ile_lys_synt_N"/>
</dbReference>
<name>A0A3N4UYG7_9BURK</name>
<dbReference type="SUPFAM" id="SSF52402">
    <property type="entry name" value="Adenine nucleotide alpha hydrolases-like"/>
    <property type="match status" value="1"/>
</dbReference>